<dbReference type="EMBL" id="MT141491">
    <property type="protein sequence ID" value="QJA63150.1"/>
    <property type="molecule type" value="Genomic_DNA"/>
</dbReference>
<dbReference type="AlphaFoldDB" id="A0A6M3J039"/>
<evidence type="ECO:0000313" key="1">
    <source>
        <dbReference type="EMBL" id="QJA63150.1"/>
    </source>
</evidence>
<sequence>MIHKNNYYGISYPKFLRHKIILKLWRKLMCKRGRHLLDECWSLDDWCLSCDACDLEIHIDKIDDKYVR</sequence>
<organism evidence="1">
    <name type="scientific">viral metagenome</name>
    <dbReference type="NCBI Taxonomy" id="1070528"/>
    <lineage>
        <taxon>unclassified sequences</taxon>
        <taxon>metagenomes</taxon>
        <taxon>organismal metagenomes</taxon>
    </lineage>
</organism>
<name>A0A6M3J039_9ZZZZ</name>
<accession>A0A6M3J039</accession>
<reference evidence="1" key="1">
    <citation type="submission" date="2020-03" db="EMBL/GenBank/DDBJ databases">
        <title>The deep terrestrial virosphere.</title>
        <authorList>
            <person name="Holmfeldt K."/>
            <person name="Nilsson E."/>
            <person name="Simone D."/>
            <person name="Lopez-Fernandez M."/>
            <person name="Wu X."/>
            <person name="de Brujin I."/>
            <person name="Lundin D."/>
            <person name="Andersson A."/>
            <person name="Bertilsson S."/>
            <person name="Dopson M."/>
        </authorList>
    </citation>
    <scope>NUCLEOTIDE SEQUENCE</scope>
    <source>
        <strain evidence="1">MM415B00647</strain>
    </source>
</reference>
<proteinExistence type="predicted"/>
<gene>
    <name evidence="1" type="ORF">MM415B00647_0023</name>
</gene>
<protein>
    <submittedName>
        <fullName evidence="1">Uncharacterized protein</fullName>
    </submittedName>
</protein>